<protein>
    <recommendedName>
        <fullName evidence="1">Bacterial repeat domain-containing protein</fullName>
    </recommendedName>
</protein>
<gene>
    <name evidence="2" type="ORF">SDC9_48692</name>
</gene>
<feature type="domain" description="Bacterial repeat" evidence="1">
    <location>
        <begin position="238"/>
        <end position="303"/>
    </location>
</feature>
<comment type="caution">
    <text evidence="2">The sequence shown here is derived from an EMBL/GenBank/DDBJ whole genome shotgun (WGS) entry which is preliminary data.</text>
</comment>
<accession>A0A644WIV4</accession>
<dbReference type="Pfam" id="PF18998">
    <property type="entry name" value="Flg_new_2"/>
    <property type="match status" value="2"/>
</dbReference>
<dbReference type="NCBIfam" id="TIGR04183">
    <property type="entry name" value="Por_Secre_tail"/>
    <property type="match status" value="1"/>
</dbReference>
<reference evidence="2" key="1">
    <citation type="submission" date="2019-08" db="EMBL/GenBank/DDBJ databases">
        <authorList>
            <person name="Kucharzyk K."/>
            <person name="Murdoch R.W."/>
            <person name="Higgins S."/>
            <person name="Loffler F."/>
        </authorList>
    </citation>
    <scope>NUCLEOTIDE SEQUENCE</scope>
</reference>
<dbReference type="InterPro" id="IPR012334">
    <property type="entry name" value="Pectin_lyas_fold"/>
</dbReference>
<dbReference type="Pfam" id="PF14592">
    <property type="entry name" value="Chondroitinas_B"/>
    <property type="match status" value="1"/>
</dbReference>
<name>A0A644WIV4_9ZZZZ</name>
<proteinExistence type="predicted"/>
<evidence type="ECO:0000259" key="1">
    <source>
        <dbReference type="Pfam" id="PF18998"/>
    </source>
</evidence>
<dbReference type="InterPro" id="IPR013320">
    <property type="entry name" value="ConA-like_dom_sf"/>
</dbReference>
<evidence type="ECO:0000313" key="2">
    <source>
        <dbReference type="EMBL" id="MPM02443.1"/>
    </source>
</evidence>
<dbReference type="Gene3D" id="2.60.120.200">
    <property type="match status" value="1"/>
</dbReference>
<dbReference type="InterPro" id="IPR011050">
    <property type="entry name" value="Pectin_lyase_fold/virulence"/>
</dbReference>
<dbReference type="SUPFAM" id="SSF49899">
    <property type="entry name" value="Concanavalin A-like lectins/glucanases"/>
    <property type="match status" value="1"/>
</dbReference>
<dbReference type="AlphaFoldDB" id="A0A644WIV4"/>
<sequence length="978" mass="106783">MKALHAVFTFFLLMTCSLFVQGETLINTSFENGENYTVGSVNNQQKWKVTTGSGVITSEAALVYAGQQALRTTTSASNLQVEHIAYASNVTALGGDVYVDFYIRQNTLPAVNYAITGYDLGSNTHRSFMIEFQPNGKLKLYDGSSGWSTQPAYAVGTWVRISVKIDNGTGKYQLAVNGELMNKIFNFREIKNNATSFDFHAIRFSMNSGTCDASIDNLYIGADPISDISFQESSTERTISITQPAYGTISLEPQKSKYELNEQVSASVSVPNHYIFTGWTGDLIGAENPKVFTVDKNMTIGANVIVDPQDPPAQYTLTVNQPVGGVITVQPQQELYYDGTSVAVSLALESGYQFDGWSGDLSGTDNPASYVIGKNTNVGANVSEINIPPVTRMVSTVTQFKNALNAVNPGDTILVLDGTYNMGGVKITRGGNALKPVLVKSQNLHGAKITGATTFTLSNQRYAIYEGFDFDVEPVSVIFKMEGCSYVRITRNKFSMKKLSDSQSSKWITIGDVWANPVCNSHHNRIDHNLFDGKYDSGAWLIIDGSHGEVPDISKYDRVDHNIFRNNTPRVANEKETIRIGVSDLSMEHSYTLVENNLFEDCDGDPEIVSVKSCSNIIRNNTFRRCLGTLSLRHGHTSVVEGNFFFGEGKTAQYNGSEIGCGGIRVYGMNHQIYNNYFEGLTGSKWDAAITITNGDVANSSTSLTSHFLPENVVFAHNTLVNNVSNIEIGFDNNGNYGRVPKNCRLINNLIVSSTNPIVKSYSPASLAGVSFENNLMHAIGTASVGLTSYNQTQVLEADPLLIKTKCRAYAANCEFVTGFELYKPTTGSPAINASVVYAPAEKDIEGQPAIGTRDIGADEFNPDVVISNAPMDETTAGPLASEQYSFEANTSTGLQYPSIQQVNVGPNPFTGNTYLRVPHVDTGRATIQVYDATGIMVKQETVQIQNGEAVLYISRKGLFFCLVDVENQQFQFKIISK</sequence>
<dbReference type="CDD" id="cd14251">
    <property type="entry name" value="PL-6"/>
    <property type="match status" value="1"/>
</dbReference>
<dbReference type="InterPro" id="IPR039513">
    <property type="entry name" value="PL-6"/>
</dbReference>
<dbReference type="EMBL" id="VSSQ01000869">
    <property type="protein sequence ID" value="MPM02443.1"/>
    <property type="molecule type" value="Genomic_DNA"/>
</dbReference>
<dbReference type="Gene3D" id="2.160.20.10">
    <property type="entry name" value="Single-stranded right-handed beta-helix, Pectin lyase-like"/>
    <property type="match status" value="1"/>
</dbReference>
<dbReference type="SUPFAM" id="SSF51126">
    <property type="entry name" value="Pectin lyase-like"/>
    <property type="match status" value="1"/>
</dbReference>
<dbReference type="InterPro" id="IPR044060">
    <property type="entry name" value="Bacterial_rp_domain"/>
</dbReference>
<dbReference type="InterPro" id="IPR026444">
    <property type="entry name" value="Secre_tail"/>
</dbReference>
<feature type="domain" description="Bacterial repeat" evidence="1">
    <location>
        <begin position="315"/>
        <end position="381"/>
    </location>
</feature>
<organism evidence="2">
    <name type="scientific">bioreactor metagenome</name>
    <dbReference type="NCBI Taxonomy" id="1076179"/>
    <lineage>
        <taxon>unclassified sequences</taxon>
        <taxon>metagenomes</taxon>
        <taxon>ecological metagenomes</taxon>
    </lineage>
</organism>